<dbReference type="InterPro" id="IPR000668">
    <property type="entry name" value="Peptidase_C1A_C"/>
</dbReference>
<evidence type="ECO:0000256" key="3">
    <source>
        <dbReference type="SAM" id="MobiDB-lite"/>
    </source>
</evidence>
<dbReference type="CDD" id="cd02248">
    <property type="entry name" value="Peptidase_C1A"/>
    <property type="match status" value="1"/>
</dbReference>
<reference evidence="6 7" key="1">
    <citation type="submission" date="2020-08" db="EMBL/GenBank/DDBJ databases">
        <title>Plant Genome Project.</title>
        <authorList>
            <person name="Zhang R.-G."/>
        </authorList>
    </citation>
    <scope>NUCLEOTIDE SEQUENCE [LARGE SCALE GENOMIC DNA]</scope>
    <source>
        <tissue evidence="6">Rhizome</tissue>
    </source>
</reference>
<comment type="similarity">
    <text evidence="1">Belongs to the peptidase C1 family.</text>
</comment>
<evidence type="ECO:0000259" key="4">
    <source>
        <dbReference type="SMART" id="SM00645"/>
    </source>
</evidence>
<dbReference type="GO" id="GO:0006508">
    <property type="term" value="P:proteolysis"/>
    <property type="evidence" value="ECO:0007669"/>
    <property type="project" value="InterPro"/>
</dbReference>
<feature type="domain" description="Cathepsin propeptide inhibitor" evidence="5">
    <location>
        <begin position="110"/>
        <end position="166"/>
    </location>
</feature>
<dbReference type="PRINTS" id="PR00705">
    <property type="entry name" value="PAPAIN"/>
</dbReference>
<name>A0A8J5EZV1_ZINOF</name>
<sequence>MKVWGECAEPVSDEANNQVRVAMSTKASGSRGTAAPTNPPPSPPSEYGFHHKPPSLRRLAHGTSMAIHCTLQFLGAALLVSLVVKSAGGSEASKVATSAVDFHREFNLRHETWMGRYNRSYRNATVREERLKIFAENVKFIDNFNKEKHNFSLKANEFADLTDKEFLKLYINPGLSRHVIPHLRHRYKPANRTRPPQLPKNATIQVPMLDWRTKGAVTGVKDQGKCGACWAFSAVAAMEGIIQIKTGKLTSLSEQELVDCVPSKKENSPCLKGDVKRAFDFVIHNGSLTTEDNYPYKGVLGACNFSLNSATFQTQAGGVTISRYEQAKDENELLEAVTRQPVSVSVSILVDNPKFFQLHGTGVFTGIGCGPDYAINHSMTAVGYGTENGTDYWLLKNSYGPDWGDNGYIKMARGICGITKQAVYPVID</sequence>
<dbReference type="InterPro" id="IPR038765">
    <property type="entry name" value="Papain-like_cys_pep_sf"/>
</dbReference>
<dbReference type="Proteomes" id="UP000734854">
    <property type="component" value="Unassembled WGS sequence"/>
</dbReference>
<dbReference type="FunFam" id="3.90.70.10:FF:000332">
    <property type="entry name" value="Cathepsin L1"/>
    <property type="match status" value="1"/>
</dbReference>
<dbReference type="Gene3D" id="3.90.70.10">
    <property type="entry name" value="Cysteine proteinases"/>
    <property type="match status" value="1"/>
</dbReference>
<keyword evidence="2" id="KW-1015">Disulfide bond</keyword>
<dbReference type="SUPFAM" id="SSF54001">
    <property type="entry name" value="Cysteine proteinases"/>
    <property type="match status" value="1"/>
</dbReference>
<feature type="region of interest" description="Disordered" evidence="3">
    <location>
        <begin position="1"/>
        <end position="51"/>
    </location>
</feature>
<dbReference type="PANTHER" id="PTHR12411">
    <property type="entry name" value="CYSTEINE PROTEASE FAMILY C1-RELATED"/>
    <property type="match status" value="1"/>
</dbReference>
<evidence type="ECO:0000313" key="7">
    <source>
        <dbReference type="Proteomes" id="UP000734854"/>
    </source>
</evidence>
<dbReference type="AlphaFoldDB" id="A0A8J5EZV1"/>
<dbReference type="InterPro" id="IPR013128">
    <property type="entry name" value="Peptidase_C1A"/>
</dbReference>
<protein>
    <submittedName>
        <fullName evidence="6">Uncharacterized protein</fullName>
    </submittedName>
</protein>
<feature type="compositionally biased region" description="Polar residues" evidence="3">
    <location>
        <begin position="14"/>
        <end position="31"/>
    </location>
</feature>
<keyword evidence="7" id="KW-1185">Reference proteome</keyword>
<dbReference type="InterPro" id="IPR025660">
    <property type="entry name" value="Pept_his_AS"/>
</dbReference>
<gene>
    <name evidence="6" type="ORF">ZIOFF_062055</name>
</gene>
<dbReference type="Pfam" id="PF00112">
    <property type="entry name" value="Peptidase_C1"/>
    <property type="match status" value="1"/>
</dbReference>
<accession>A0A8J5EZV1</accession>
<dbReference type="InterPro" id="IPR013201">
    <property type="entry name" value="Prot_inhib_I29"/>
</dbReference>
<evidence type="ECO:0000313" key="6">
    <source>
        <dbReference type="EMBL" id="KAG6478612.1"/>
    </source>
</evidence>
<organism evidence="6 7">
    <name type="scientific">Zingiber officinale</name>
    <name type="common">Ginger</name>
    <name type="synonym">Amomum zingiber</name>
    <dbReference type="NCBI Taxonomy" id="94328"/>
    <lineage>
        <taxon>Eukaryota</taxon>
        <taxon>Viridiplantae</taxon>
        <taxon>Streptophyta</taxon>
        <taxon>Embryophyta</taxon>
        <taxon>Tracheophyta</taxon>
        <taxon>Spermatophyta</taxon>
        <taxon>Magnoliopsida</taxon>
        <taxon>Liliopsida</taxon>
        <taxon>Zingiberales</taxon>
        <taxon>Zingiberaceae</taxon>
        <taxon>Zingiber</taxon>
    </lineage>
</organism>
<dbReference type="SMART" id="SM00848">
    <property type="entry name" value="Inhibitor_I29"/>
    <property type="match status" value="1"/>
</dbReference>
<dbReference type="EMBL" id="JACMSC010000017">
    <property type="protein sequence ID" value="KAG6478612.1"/>
    <property type="molecule type" value="Genomic_DNA"/>
</dbReference>
<dbReference type="GO" id="GO:0008234">
    <property type="term" value="F:cysteine-type peptidase activity"/>
    <property type="evidence" value="ECO:0007669"/>
    <property type="project" value="InterPro"/>
</dbReference>
<comment type="caution">
    <text evidence="6">The sequence shown here is derived from an EMBL/GenBank/DDBJ whole genome shotgun (WGS) entry which is preliminary data.</text>
</comment>
<dbReference type="InterPro" id="IPR039417">
    <property type="entry name" value="Peptidase_C1A_papain-like"/>
</dbReference>
<dbReference type="PROSITE" id="PS00139">
    <property type="entry name" value="THIOL_PROTEASE_CYS"/>
    <property type="match status" value="1"/>
</dbReference>
<evidence type="ECO:0000259" key="5">
    <source>
        <dbReference type="SMART" id="SM00848"/>
    </source>
</evidence>
<evidence type="ECO:0000256" key="2">
    <source>
        <dbReference type="ARBA" id="ARBA00023157"/>
    </source>
</evidence>
<dbReference type="PROSITE" id="PS00639">
    <property type="entry name" value="THIOL_PROTEASE_HIS"/>
    <property type="match status" value="1"/>
</dbReference>
<dbReference type="Pfam" id="PF08246">
    <property type="entry name" value="Inhibitor_I29"/>
    <property type="match status" value="1"/>
</dbReference>
<proteinExistence type="inferred from homology"/>
<evidence type="ECO:0000256" key="1">
    <source>
        <dbReference type="ARBA" id="ARBA00008455"/>
    </source>
</evidence>
<dbReference type="InterPro" id="IPR000169">
    <property type="entry name" value="Pept_cys_AS"/>
</dbReference>
<dbReference type="SMART" id="SM00645">
    <property type="entry name" value="Pept_C1"/>
    <property type="match status" value="1"/>
</dbReference>
<feature type="domain" description="Peptidase C1A papain C-terminal" evidence="4">
    <location>
        <begin position="206"/>
        <end position="426"/>
    </location>
</feature>